<dbReference type="AlphaFoldDB" id="A0A5N6A999"/>
<gene>
    <name evidence="3" type="ORF">FH607_014760</name>
</gene>
<proteinExistence type="predicted"/>
<evidence type="ECO:0000256" key="1">
    <source>
        <dbReference type="SAM" id="MobiDB-lite"/>
    </source>
</evidence>
<dbReference type="Gene3D" id="2.60.120.10">
    <property type="entry name" value="Jelly Rolls"/>
    <property type="match status" value="2"/>
</dbReference>
<evidence type="ECO:0000259" key="2">
    <source>
        <dbReference type="Pfam" id="PF07883"/>
    </source>
</evidence>
<feature type="compositionally biased region" description="Polar residues" evidence="1">
    <location>
        <begin position="1"/>
        <end position="21"/>
    </location>
</feature>
<dbReference type="EMBL" id="VDLY02000009">
    <property type="protein sequence ID" value="KAB8164516.1"/>
    <property type="molecule type" value="Genomic_DNA"/>
</dbReference>
<dbReference type="InterPro" id="IPR013096">
    <property type="entry name" value="Cupin_2"/>
</dbReference>
<keyword evidence="4" id="KW-1185">Reference proteome</keyword>
<evidence type="ECO:0000313" key="3">
    <source>
        <dbReference type="EMBL" id="KAB8164516.1"/>
    </source>
</evidence>
<protein>
    <submittedName>
        <fullName evidence="3">Cupin domain-containing protein</fullName>
    </submittedName>
</protein>
<reference evidence="3" key="1">
    <citation type="submission" date="2019-10" db="EMBL/GenBank/DDBJ databases">
        <title>Nonomuraea sp. nov., isolated from Phyllanthus amarus.</title>
        <authorList>
            <person name="Klykleung N."/>
            <person name="Tanasupawat S."/>
        </authorList>
    </citation>
    <scope>NUCLEOTIDE SEQUENCE [LARGE SCALE GENOMIC DNA]</scope>
    <source>
        <strain evidence="3">3MP-10</strain>
    </source>
</reference>
<dbReference type="InterPro" id="IPR014710">
    <property type="entry name" value="RmlC-like_jellyroll"/>
</dbReference>
<organism evidence="3 4">
    <name type="scientific">Streptomyces mimosae</name>
    <dbReference type="NCBI Taxonomy" id="2586635"/>
    <lineage>
        <taxon>Bacteria</taxon>
        <taxon>Bacillati</taxon>
        <taxon>Actinomycetota</taxon>
        <taxon>Actinomycetes</taxon>
        <taxon>Kitasatosporales</taxon>
        <taxon>Streptomycetaceae</taxon>
        <taxon>Streptomyces</taxon>
    </lineage>
</organism>
<dbReference type="Pfam" id="PF07883">
    <property type="entry name" value="Cupin_2"/>
    <property type="match status" value="1"/>
</dbReference>
<evidence type="ECO:0000313" key="4">
    <source>
        <dbReference type="Proteomes" id="UP000314251"/>
    </source>
</evidence>
<dbReference type="Proteomes" id="UP000314251">
    <property type="component" value="Unassembled WGS sequence"/>
</dbReference>
<dbReference type="OrthoDB" id="6058at2"/>
<feature type="region of interest" description="Disordered" evidence="1">
    <location>
        <begin position="1"/>
        <end position="22"/>
    </location>
</feature>
<sequence length="392" mass="42446">MTHTYTSPSEETSVSQSQGLTVTAEEIERRTIRRAELVPDRSAFIDTCLPECAGKENYALIGPGVAENTEQVVPVSDPHGFNLGVAAMPHGITNSLHLHFTAEVFSCFSGEWLFRWGVDGSEGECVIRPGDVVSMPTWMFRGFTNIGADDGWMFSSLGMDETGGIIWAPSVLKAAAEHGNYLSADNRLVRGVPGQRPEGVELTEPMPEAEVRRLRPVTPEEMRQRLATPEDLVWSTTPFLDSELPGGGAELALVIGYGVTEDRNAAPRVHNPHGFSLAWLRAEPGKGVNAHRHDASQVLMVKDGRWRVTLNRENPVSTEIGPFDTLSVPAGAWRTIESVGEETGQLVVMTGGDGRVRLEWDESVREAALAGGVALDANGYLAPASLVGDAHR</sequence>
<dbReference type="SUPFAM" id="SSF51182">
    <property type="entry name" value="RmlC-like cupins"/>
    <property type="match status" value="1"/>
</dbReference>
<accession>A0A5N6A999</accession>
<feature type="domain" description="Cupin type-2" evidence="2">
    <location>
        <begin position="281"/>
        <end position="348"/>
    </location>
</feature>
<dbReference type="InterPro" id="IPR011051">
    <property type="entry name" value="RmlC_Cupin_sf"/>
</dbReference>
<name>A0A5N6A999_9ACTN</name>
<comment type="caution">
    <text evidence="3">The sequence shown here is derived from an EMBL/GenBank/DDBJ whole genome shotgun (WGS) entry which is preliminary data.</text>
</comment>